<organism evidence="1 2">
    <name type="scientific">Synechocystis salina LEGE 00031</name>
    <dbReference type="NCBI Taxonomy" id="1828736"/>
    <lineage>
        <taxon>Bacteria</taxon>
        <taxon>Bacillati</taxon>
        <taxon>Cyanobacteriota</taxon>
        <taxon>Cyanophyceae</taxon>
        <taxon>Synechococcales</taxon>
        <taxon>Merismopediaceae</taxon>
        <taxon>Synechocystis</taxon>
    </lineage>
</organism>
<keyword evidence="2" id="KW-1185">Reference proteome</keyword>
<accession>A0ABR9VPS4</accession>
<dbReference type="RefSeq" id="WP_194019213.1">
    <property type="nucleotide sequence ID" value="NZ_JADEVV010000011.1"/>
</dbReference>
<protein>
    <submittedName>
        <fullName evidence="1">Uncharacterized protein</fullName>
    </submittedName>
</protein>
<evidence type="ECO:0000313" key="1">
    <source>
        <dbReference type="EMBL" id="MBE9253344.1"/>
    </source>
</evidence>
<evidence type="ECO:0000313" key="2">
    <source>
        <dbReference type="Proteomes" id="UP000658720"/>
    </source>
</evidence>
<sequence length="153" mass="17706">MGCPDFATNVTFLPTRQAKRPRHRKRSKRRPIHCPIHGCYLDSVSQKHGLYADQIVQLRSRGYTHKKASLVLGDRPTVSLTGEWLEEFWCPECQSKQWYYVRKEANIYVVTPAPRSLWETATGVIDPKGNPSVSQYTKTNANQHRLKSSRFNF</sequence>
<comment type="caution">
    <text evidence="1">The sequence shown here is derived from an EMBL/GenBank/DDBJ whole genome shotgun (WGS) entry which is preliminary data.</text>
</comment>
<reference evidence="1 2" key="1">
    <citation type="submission" date="2020-10" db="EMBL/GenBank/DDBJ databases">
        <authorList>
            <person name="Castelo-Branco R."/>
            <person name="Eusebio N."/>
            <person name="Adriana R."/>
            <person name="Vieira A."/>
            <person name="Brugerolle De Fraissinette N."/>
            <person name="Rezende De Castro R."/>
            <person name="Schneider M.P."/>
            <person name="Vasconcelos V."/>
            <person name="Leao P.N."/>
        </authorList>
    </citation>
    <scope>NUCLEOTIDE SEQUENCE [LARGE SCALE GENOMIC DNA]</scope>
    <source>
        <strain evidence="1 2">LEGE 00031</strain>
    </source>
</reference>
<gene>
    <name evidence="1" type="ORF">IQ217_05580</name>
</gene>
<name>A0ABR9VPS4_9SYNC</name>
<dbReference type="EMBL" id="JADEVV010000011">
    <property type="protein sequence ID" value="MBE9253344.1"/>
    <property type="molecule type" value="Genomic_DNA"/>
</dbReference>
<dbReference type="Proteomes" id="UP000658720">
    <property type="component" value="Unassembled WGS sequence"/>
</dbReference>
<proteinExistence type="predicted"/>